<sequence>MKAQINGMDWSADKDGAWFQMDYDNTLNYHVTNIFSQSEKLLDSIQYKIDITSRHYPKNGKYFFDNTSPFIPYDGAAAIVFGWVKKGIANESFTTQSFNGFVEILEINKTHMRGRFEFDSKRTQGSTAIDTLQVRNGSFNVPLTVVSGKEWNP</sequence>
<evidence type="ECO:0000313" key="2">
    <source>
        <dbReference type="Proteomes" id="UP000286701"/>
    </source>
</evidence>
<name>A0A3S3VHY5_9SPHI</name>
<protein>
    <submittedName>
        <fullName evidence="1">Uncharacterized protein</fullName>
    </submittedName>
</protein>
<gene>
    <name evidence="1" type="ORF">EPL05_06965</name>
</gene>
<accession>A0A3S3VHY5</accession>
<dbReference type="AlphaFoldDB" id="A0A3S3VHY5"/>
<dbReference type="Proteomes" id="UP000286701">
    <property type="component" value="Unassembled WGS sequence"/>
</dbReference>
<dbReference type="EMBL" id="SBIW01000003">
    <property type="protein sequence ID" value="RWY53805.1"/>
    <property type="molecule type" value="Genomic_DNA"/>
</dbReference>
<reference evidence="1 2" key="1">
    <citation type="submission" date="2019-01" db="EMBL/GenBank/DDBJ databases">
        <title>Mucilaginibacter antarcticum sp. nov., isolated from antarctic soil.</title>
        <authorList>
            <person name="Yan Y.-Q."/>
            <person name="Du Z.-J."/>
        </authorList>
    </citation>
    <scope>NUCLEOTIDE SEQUENCE [LARGE SCALE GENOMIC DNA]</scope>
    <source>
        <strain evidence="1 2">F01003</strain>
    </source>
</reference>
<keyword evidence="2" id="KW-1185">Reference proteome</keyword>
<organism evidence="1 2">
    <name type="scientific">Mucilaginibacter gilvus</name>
    <dbReference type="NCBI Taxonomy" id="2305909"/>
    <lineage>
        <taxon>Bacteria</taxon>
        <taxon>Pseudomonadati</taxon>
        <taxon>Bacteroidota</taxon>
        <taxon>Sphingobacteriia</taxon>
        <taxon>Sphingobacteriales</taxon>
        <taxon>Sphingobacteriaceae</taxon>
        <taxon>Mucilaginibacter</taxon>
    </lineage>
</organism>
<comment type="caution">
    <text evidence="1">The sequence shown here is derived from an EMBL/GenBank/DDBJ whole genome shotgun (WGS) entry which is preliminary data.</text>
</comment>
<evidence type="ECO:0000313" key="1">
    <source>
        <dbReference type="EMBL" id="RWY53805.1"/>
    </source>
</evidence>
<proteinExistence type="predicted"/>